<name>A0ABU2YYI3_9ACTN</name>
<reference evidence="1" key="1">
    <citation type="submission" date="2024-05" db="EMBL/GenBank/DDBJ databases">
        <title>30 novel species of actinomycetes from the DSMZ collection.</title>
        <authorList>
            <person name="Nouioui I."/>
        </authorList>
    </citation>
    <scope>NUCLEOTIDE SEQUENCE</scope>
    <source>
        <strain evidence="1">DSM 3412</strain>
    </source>
</reference>
<proteinExistence type="predicted"/>
<evidence type="ECO:0000313" key="1">
    <source>
        <dbReference type="EMBL" id="MDT0569375.1"/>
    </source>
</evidence>
<comment type="caution">
    <text evidence="1">The sequence shown here is derived from an EMBL/GenBank/DDBJ whole genome shotgun (WGS) entry which is preliminary data.</text>
</comment>
<protein>
    <recommendedName>
        <fullName evidence="3">Knr4/Smi1-like domain-containing protein</fullName>
    </recommendedName>
</protein>
<accession>A0ABU2YYI3</accession>
<organism evidence="1 2">
    <name type="scientific">Streptomyces gottesmaniae</name>
    <dbReference type="NCBI Taxonomy" id="3075518"/>
    <lineage>
        <taxon>Bacteria</taxon>
        <taxon>Bacillati</taxon>
        <taxon>Actinomycetota</taxon>
        <taxon>Actinomycetes</taxon>
        <taxon>Kitasatosporales</taxon>
        <taxon>Streptomycetaceae</taxon>
        <taxon>Streptomyces</taxon>
    </lineage>
</organism>
<gene>
    <name evidence="1" type="ORF">RM704_18165</name>
</gene>
<keyword evidence="2" id="KW-1185">Reference proteome</keyword>
<dbReference type="RefSeq" id="WP_033529166.1">
    <property type="nucleotide sequence ID" value="NZ_JAVRFJ010000014.1"/>
</dbReference>
<evidence type="ECO:0000313" key="2">
    <source>
        <dbReference type="Proteomes" id="UP001180737"/>
    </source>
</evidence>
<dbReference type="EMBL" id="JAVRFJ010000014">
    <property type="protein sequence ID" value="MDT0569375.1"/>
    <property type="molecule type" value="Genomic_DNA"/>
</dbReference>
<dbReference type="Proteomes" id="UP001180737">
    <property type="component" value="Unassembled WGS sequence"/>
</dbReference>
<evidence type="ECO:0008006" key="3">
    <source>
        <dbReference type="Google" id="ProtNLM"/>
    </source>
</evidence>
<sequence length="239" mass="25766">MEELTDPRRDSVRSFLARWYGRGGEGARGALPAGPSVPGIPLELIDWHEAAAATGVDVVFQEYPVPLAELERSDDGMIVFWVENQGGYHWAVDPAQEGHPVHVRELGSDLWRDSGEPLEGFLLHSTVREAMLGADSKFSAVVPEPVLRDALTAFTALPFPPFANESPSARLYCGEDALARVAPPPAGYVPDGGEPSWMLTVAVAAGADVRRYRSSLESYVPAGADRRPSADVSADDLPF</sequence>